<feature type="compositionally biased region" description="Low complexity" evidence="1">
    <location>
        <begin position="29"/>
        <end position="43"/>
    </location>
</feature>
<name>A0A4C1W0S2_EUMVA</name>
<gene>
    <name evidence="2" type="ORF">EVAR_44199_1</name>
</gene>
<comment type="caution">
    <text evidence="2">The sequence shown here is derived from an EMBL/GenBank/DDBJ whole genome shotgun (WGS) entry which is preliminary data.</text>
</comment>
<proteinExistence type="predicted"/>
<organism evidence="2 3">
    <name type="scientific">Eumeta variegata</name>
    <name type="common">Bagworm moth</name>
    <name type="synonym">Eumeta japonica</name>
    <dbReference type="NCBI Taxonomy" id="151549"/>
    <lineage>
        <taxon>Eukaryota</taxon>
        <taxon>Metazoa</taxon>
        <taxon>Ecdysozoa</taxon>
        <taxon>Arthropoda</taxon>
        <taxon>Hexapoda</taxon>
        <taxon>Insecta</taxon>
        <taxon>Pterygota</taxon>
        <taxon>Neoptera</taxon>
        <taxon>Endopterygota</taxon>
        <taxon>Lepidoptera</taxon>
        <taxon>Glossata</taxon>
        <taxon>Ditrysia</taxon>
        <taxon>Tineoidea</taxon>
        <taxon>Psychidae</taxon>
        <taxon>Oiketicinae</taxon>
        <taxon>Eumeta</taxon>
    </lineage>
</organism>
<evidence type="ECO:0000313" key="3">
    <source>
        <dbReference type="Proteomes" id="UP000299102"/>
    </source>
</evidence>
<evidence type="ECO:0000313" key="2">
    <source>
        <dbReference type="EMBL" id="GBP44671.1"/>
    </source>
</evidence>
<accession>A0A4C1W0S2</accession>
<evidence type="ECO:0000256" key="1">
    <source>
        <dbReference type="SAM" id="MobiDB-lite"/>
    </source>
</evidence>
<feature type="region of interest" description="Disordered" evidence="1">
    <location>
        <begin position="92"/>
        <end position="120"/>
    </location>
</feature>
<dbReference type="EMBL" id="BGZK01000456">
    <property type="protein sequence ID" value="GBP44671.1"/>
    <property type="molecule type" value="Genomic_DNA"/>
</dbReference>
<dbReference type="AlphaFoldDB" id="A0A4C1W0S2"/>
<feature type="region of interest" description="Disordered" evidence="1">
    <location>
        <begin position="29"/>
        <end position="49"/>
    </location>
</feature>
<protein>
    <submittedName>
        <fullName evidence="2">Uncharacterized protein</fullName>
    </submittedName>
</protein>
<keyword evidence="3" id="KW-1185">Reference proteome</keyword>
<dbReference type="Proteomes" id="UP000299102">
    <property type="component" value="Unassembled WGS sequence"/>
</dbReference>
<reference evidence="2 3" key="1">
    <citation type="journal article" date="2019" name="Commun. Biol.">
        <title>The bagworm genome reveals a unique fibroin gene that provides high tensile strength.</title>
        <authorList>
            <person name="Kono N."/>
            <person name="Nakamura H."/>
            <person name="Ohtoshi R."/>
            <person name="Tomita M."/>
            <person name="Numata K."/>
            <person name="Arakawa K."/>
        </authorList>
    </citation>
    <scope>NUCLEOTIDE SEQUENCE [LARGE SCALE GENOMIC DNA]</scope>
</reference>
<sequence>MYSLTPMWKSVQHLGGRGVWILRRRIGRAQPPSRAGGAPPAAGRGRRREWERDGTCRLSSVESLSSALCQCRVPLCSRFRQVCSRACTRQVSADHGPVPVINSDRYPGRTSGVRRQDPPCTPERYRLAKSLFENS</sequence>